<dbReference type="InterPro" id="IPR016181">
    <property type="entry name" value="Acyl_CoA_acyltransferase"/>
</dbReference>
<dbReference type="CDD" id="cd04301">
    <property type="entry name" value="NAT_SF"/>
    <property type="match status" value="1"/>
</dbReference>
<dbReference type="EMBL" id="FNAT01000016">
    <property type="protein sequence ID" value="SDF46390.1"/>
    <property type="molecule type" value="Genomic_DNA"/>
</dbReference>
<dbReference type="Gene3D" id="3.40.630.30">
    <property type="match status" value="1"/>
</dbReference>
<evidence type="ECO:0000256" key="2">
    <source>
        <dbReference type="ARBA" id="ARBA00023315"/>
    </source>
</evidence>
<accession>A0A1G7LBH0</accession>
<keyword evidence="5" id="KW-1185">Reference proteome</keyword>
<keyword evidence="4" id="KW-0689">Ribosomal protein</keyword>
<evidence type="ECO:0000259" key="3">
    <source>
        <dbReference type="PROSITE" id="PS51186"/>
    </source>
</evidence>
<evidence type="ECO:0000313" key="5">
    <source>
        <dbReference type="Proteomes" id="UP000198922"/>
    </source>
</evidence>
<dbReference type="PROSITE" id="PS51186">
    <property type="entry name" value="GNAT"/>
    <property type="match status" value="1"/>
</dbReference>
<dbReference type="GO" id="GO:0016747">
    <property type="term" value="F:acyltransferase activity, transferring groups other than amino-acyl groups"/>
    <property type="evidence" value="ECO:0007669"/>
    <property type="project" value="InterPro"/>
</dbReference>
<dbReference type="InterPro" id="IPR000182">
    <property type="entry name" value="GNAT_dom"/>
</dbReference>
<keyword evidence="1" id="KW-0808">Transferase</keyword>
<proteinExistence type="predicted"/>
<evidence type="ECO:0000313" key="4">
    <source>
        <dbReference type="EMBL" id="SDF46390.1"/>
    </source>
</evidence>
<dbReference type="GO" id="GO:0005840">
    <property type="term" value="C:ribosome"/>
    <property type="evidence" value="ECO:0007669"/>
    <property type="project" value="UniProtKB-KW"/>
</dbReference>
<keyword evidence="4" id="KW-0687">Ribonucleoprotein</keyword>
<feature type="domain" description="N-acetyltransferase" evidence="3">
    <location>
        <begin position="6"/>
        <end position="152"/>
    </location>
</feature>
<evidence type="ECO:0000256" key="1">
    <source>
        <dbReference type="ARBA" id="ARBA00022679"/>
    </source>
</evidence>
<dbReference type="RefSeq" id="WP_090115320.1">
    <property type="nucleotide sequence ID" value="NZ_FNAT01000016.1"/>
</dbReference>
<protein>
    <submittedName>
        <fullName evidence="4">Ribosomal protein S18 acetylase RimI</fullName>
    </submittedName>
</protein>
<organism evidence="4 5">
    <name type="scientific">Limimaricola pyoseonensis</name>
    <dbReference type="NCBI Taxonomy" id="521013"/>
    <lineage>
        <taxon>Bacteria</taxon>
        <taxon>Pseudomonadati</taxon>
        <taxon>Pseudomonadota</taxon>
        <taxon>Alphaproteobacteria</taxon>
        <taxon>Rhodobacterales</taxon>
        <taxon>Paracoccaceae</taxon>
        <taxon>Limimaricola</taxon>
    </lineage>
</organism>
<name>A0A1G7LBH0_9RHOB</name>
<dbReference type="Proteomes" id="UP000198922">
    <property type="component" value="Unassembled WGS sequence"/>
</dbReference>
<dbReference type="PANTHER" id="PTHR43800">
    <property type="entry name" value="PEPTIDYL-LYSINE N-ACETYLTRANSFERASE YJAB"/>
    <property type="match status" value="1"/>
</dbReference>
<dbReference type="PANTHER" id="PTHR43800:SF1">
    <property type="entry name" value="PEPTIDYL-LYSINE N-ACETYLTRANSFERASE YJAB"/>
    <property type="match status" value="1"/>
</dbReference>
<reference evidence="5" key="1">
    <citation type="submission" date="2016-10" db="EMBL/GenBank/DDBJ databases">
        <authorList>
            <person name="Varghese N."/>
            <person name="Submissions S."/>
        </authorList>
    </citation>
    <scope>NUCLEOTIDE SEQUENCE [LARGE SCALE GENOMIC DNA]</scope>
    <source>
        <strain evidence="5">DSM 21424</strain>
    </source>
</reference>
<dbReference type="AlphaFoldDB" id="A0A1G7LBH0"/>
<dbReference type="SUPFAM" id="SSF55729">
    <property type="entry name" value="Acyl-CoA N-acyltransferases (Nat)"/>
    <property type="match status" value="1"/>
</dbReference>
<dbReference type="STRING" id="521013.SAMN04488567_0428"/>
<keyword evidence="2" id="KW-0012">Acyltransferase</keyword>
<dbReference type="OrthoDB" id="9797417at2"/>
<sequence length="153" mass="17628">MGLDRVSIRDATTADIDAAADIARASRRHFLPFLSDLHTPEQDRIFYRQRVLPACEVRVAQIGTQIVGFIAFKADWVEHLYLSPSHVGRGLGTILLGEAKDRHDRLQLWVFQQNTAAIRFYERNGFRRIRETDGLSNEEKTPDALYEWCRSRA</sequence>
<gene>
    <name evidence="4" type="ORF">SAMN04488567_0428</name>
</gene>
<dbReference type="Pfam" id="PF00583">
    <property type="entry name" value="Acetyltransf_1"/>
    <property type="match status" value="1"/>
</dbReference>